<comment type="caution">
    <text evidence="2">The sequence shown here is derived from an EMBL/GenBank/DDBJ whole genome shotgun (WGS) entry which is preliminary data.</text>
</comment>
<proteinExistence type="predicted"/>
<reference evidence="2" key="2">
    <citation type="submission" date="2020-04" db="EMBL/GenBank/DDBJ databases">
        <authorList>
            <person name="Santos R.A.C."/>
            <person name="Steenwyk J.L."/>
            <person name="Rivero-Menendez O."/>
            <person name="Mead M.E."/>
            <person name="Silva L.P."/>
            <person name="Bastos R.W."/>
            <person name="Alastruey-Izquierdo A."/>
            <person name="Goldman G.H."/>
            <person name="Rokas A."/>
        </authorList>
    </citation>
    <scope>NUCLEOTIDE SEQUENCE</scope>
    <source>
        <strain evidence="2">CNM-CM6805</strain>
    </source>
</reference>
<organism evidence="2 3">
    <name type="scientific">Aspergillus fumigatiaffinis</name>
    <dbReference type="NCBI Taxonomy" id="340414"/>
    <lineage>
        <taxon>Eukaryota</taxon>
        <taxon>Fungi</taxon>
        <taxon>Dikarya</taxon>
        <taxon>Ascomycota</taxon>
        <taxon>Pezizomycotina</taxon>
        <taxon>Eurotiomycetes</taxon>
        <taxon>Eurotiomycetidae</taxon>
        <taxon>Eurotiales</taxon>
        <taxon>Aspergillaceae</taxon>
        <taxon>Aspergillus</taxon>
        <taxon>Aspergillus subgen. Fumigati</taxon>
    </lineage>
</organism>
<dbReference type="Proteomes" id="UP000653565">
    <property type="component" value="Unassembled WGS sequence"/>
</dbReference>
<dbReference type="PROSITE" id="PS50142">
    <property type="entry name" value="RNASE_3_2"/>
    <property type="match status" value="1"/>
</dbReference>
<sequence>MAMSHMSLDERADFVEDILHYDFTNRSILYEALRSAGALALTGRAHRSDGNKDLAQIGDAVLRLILVMDGYEARASRGYINQVVSSMASNPHLAQMGSKAGLENLILINPSQASVSPGVMAQTVEAILGAVYLDSEMDVQSVRAVMAALNLGWPVAPLGRLARDRHRIARWRGQLSRTSPNTFSVGLVLVSRPGPL</sequence>
<evidence type="ECO:0000259" key="1">
    <source>
        <dbReference type="PROSITE" id="PS50142"/>
    </source>
</evidence>
<feature type="domain" description="RNase III" evidence="1">
    <location>
        <begin position="12"/>
        <end position="136"/>
    </location>
</feature>
<evidence type="ECO:0000313" key="2">
    <source>
        <dbReference type="EMBL" id="KAF4229847.1"/>
    </source>
</evidence>
<dbReference type="EMBL" id="JAAAPX010000124">
    <property type="protein sequence ID" value="KAF4229847.1"/>
    <property type="molecule type" value="Genomic_DNA"/>
</dbReference>
<dbReference type="SUPFAM" id="SSF69065">
    <property type="entry name" value="RNase III domain-like"/>
    <property type="match status" value="1"/>
</dbReference>
<protein>
    <recommendedName>
        <fullName evidence="1">RNase III domain-containing protein</fullName>
    </recommendedName>
</protein>
<dbReference type="GO" id="GO:0004525">
    <property type="term" value="F:ribonuclease III activity"/>
    <property type="evidence" value="ECO:0007669"/>
    <property type="project" value="InterPro"/>
</dbReference>
<accession>A0A8H4M168</accession>
<dbReference type="Gene3D" id="1.10.1520.10">
    <property type="entry name" value="Ribonuclease III domain"/>
    <property type="match status" value="1"/>
</dbReference>
<reference evidence="2" key="1">
    <citation type="journal article" date="2020" name="bioRxiv">
        <title>Genomic and phenotypic heterogeneity of clinical isolates of the human pathogens Aspergillus fumigatus, Aspergillus lentulus and Aspergillus fumigatiaffinis.</title>
        <authorList>
            <person name="dos Santos R.A.C."/>
            <person name="Steenwyk J.L."/>
            <person name="Rivero-Menendez O."/>
            <person name="Mead M.E."/>
            <person name="Silva L.P."/>
            <person name="Bastos R.W."/>
            <person name="Alastruey-Izquierdo A."/>
            <person name="Goldman G.H."/>
            <person name="Rokas A."/>
        </authorList>
    </citation>
    <scope>NUCLEOTIDE SEQUENCE</scope>
    <source>
        <strain evidence="2">CNM-CM6805</strain>
    </source>
</reference>
<gene>
    <name evidence="2" type="ORF">CNMCM6805_001102</name>
</gene>
<dbReference type="Pfam" id="PF00636">
    <property type="entry name" value="Ribonuclease_3"/>
    <property type="match status" value="1"/>
</dbReference>
<dbReference type="InterPro" id="IPR000999">
    <property type="entry name" value="RNase_III_dom"/>
</dbReference>
<dbReference type="InterPro" id="IPR036389">
    <property type="entry name" value="RNase_III_sf"/>
</dbReference>
<dbReference type="CDD" id="cd00593">
    <property type="entry name" value="RIBOc"/>
    <property type="match status" value="1"/>
</dbReference>
<keyword evidence="3" id="KW-1185">Reference proteome</keyword>
<dbReference type="AlphaFoldDB" id="A0A8H4M168"/>
<evidence type="ECO:0000313" key="3">
    <source>
        <dbReference type="Proteomes" id="UP000653565"/>
    </source>
</evidence>
<dbReference type="GO" id="GO:0006396">
    <property type="term" value="P:RNA processing"/>
    <property type="evidence" value="ECO:0007669"/>
    <property type="project" value="InterPro"/>
</dbReference>
<dbReference type="SMART" id="SM00535">
    <property type="entry name" value="RIBOc"/>
    <property type="match status" value="1"/>
</dbReference>
<dbReference type="OrthoDB" id="67027at2759"/>
<name>A0A8H4M168_9EURO</name>